<dbReference type="PANTHER" id="PTHR10744:SF1">
    <property type="entry name" value="SMALL RIBOSOMAL SUBUNIT PROTEIN US17M"/>
    <property type="match status" value="1"/>
</dbReference>
<comment type="similarity">
    <text evidence="1">Belongs to the universal ribosomal protein uS17 family.</text>
</comment>
<dbReference type="SMR" id="A0A4V1C686"/>
<dbReference type="Pfam" id="PF00366">
    <property type="entry name" value="Ribosomal_S17"/>
    <property type="match status" value="1"/>
</dbReference>
<dbReference type="SUPFAM" id="SSF50249">
    <property type="entry name" value="Nucleic acid-binding proteins"/>
    <property type="match status" value="1"/>
</dbReference>
<keyword evidence="3" id="KW-0687">Ribonucleoprotein</keyword>
<dbReference type="OMA" id="VHDPNDS"/>
<sequence length="169" mass="18704">MSEQFVLAARRGFRQIPGVVVSAGLMDRTVKVRVGGRIYNNVIKKHFNRPKTHLVHDPNNSCLTGDVVEISPGWPTSRHKRHVIVSILAAATTPAESRPPVPTLEERIAEAQAKRAAKVERRAAIEAETKAKYAAAAEEKRLRKLKKEGKLPLAEEQQVVKEATETQSS</sequence>
<dbReference type="GO" id="GO:0003735">
    <property type="term" value="F:structural constituent of ribosome"/>
    <property type="evidence" value="ECO:0007669"/>
    <property type="project" value="InterPro"/>
</dbReference>
<dbReference type="GO" id="GO:0005840">
    <property type="term" value="C:ribosome"/>
    <property type="evidence" value="ECO:0007669"/>
    <property type="project" value="UniProtKB-KW"/>
</dbReference>
<accession>A0A4V1C686</accession>
<name>A0A4V1C686_PYROR</name>
<dbReference type="Gene3D" id="2.40.50.140">
    <property type="entry name" value="Nucleic acid-binding proteins"/>
    <property type="match status" value="1"/>
</dbReference>
<protein>
    <submittedName>
        <fullName evidence="5">Uncharacterized protein</fullName>
    </submittedName>
</protein>
<evidence type="ECO:0000256" key="4">
    <source>
        <dbReference type="SAM" id="MobiDB-lite"/>
    </source>
</evidence>
<dbReference type="InterPro" id="IPR012340">
    <property type="entry name" value="NA-bd_OB-fold"/>
</dbReference>
<evidence type="ECO:0000256" key="3">
    <source>
        <dbReference type="ARBA" id="ARBA00023274"/>
    </source>
</evidence>
<evidence type="ECO:0000313" key="5">
    <source>
        <dbReference type="EMBL" id="QBZ59015.1"/>
    </source>
</evidence>
<dbReference type="InterPro" id="IPR000266">
    <property type="entry name" value="Ribosomal_uS17"/>
</dbReference>
<dbReference type="CDD" id="cd00364">
    <property type="entry name" value="Ribosomal_uS17"/>
    <property type="match status" value="1"/>
</dbReference>
<evidence type="ECO:0000313" key="6">
    <source>
        <dbReference type="Proteomes" id="UP000294847"/>
    </source>
</evidence>
<dbReference type="GO" id="GO:1990904">
    <property type="term" value="C:ribonucleoprotein complex"/>
    <property type="evidence" value="ECO:0007669"/>
    <property type="project" value="UniProtKB-KW"/>
</dbReference>
<gene>
    <name evidence="5" type="ORF">PoMZ_03975</name>
</gene>
<evidence type="ECO:0000256" key="2">
    <source>
        <dbReference type="ARBA" id="ARBA00022980"/>
    </source>
</evidence>
<feature type="region of interest" description="Disordered" evidence="4">
    <location>
        <begin position="145"/>
        <end position="169"/>
    </location>
</feature>
<dbReference type="GO" id="GO:0005739">
    <property type="term" value="C:mitochondrion"/>
    <property type="evidence" value="ECO:0007669"/>
    <property type="project" value="TreeGrafter"/>
</dbReference>
<reference evidence="5 6" key="1">
    <citation type="journal article" date="2019" name="Mol. Biol. Evol.">
        <title>Blast fungal genomes show frequent chromosomal changes, gene gains and losses, and effector gene turnover.</title>
        <authorList>
            <person name="Gomez Luciano L.B."/>
            <person name="Jason Tsai I."/>
            <person name="Chuma I."/>
            <person name="Tosa Y."/>
            <person name="Chen Y.H."/>
            <person name="Li J.Y."/>
            <person name="Li M.Y."/>
            <person name="Jade Lu M.Y."/>
            <person name="Nakayashiki H."/>
            <person name="Li W.H."/>
        </authorList>
    </citation>
    <scope>NUCLEOTIDE SEQUENCE [LARGE SCALE GENOMIC DNA]</scope>
    <source>
        <strain evidence="5">MZ5-1-6</strain>
    </source>
</reference>
<proteinExistence type="inferred from homology"/>
<organism evidence="5 6">
    <name type="scientific">Pyricularia oryzae</name>
    <name type="common">Rice blast fungus</name>
    <name type="synonym">Magnaporthe oryzae</name>
    <dbReference type="NCBI Taxonomy" id="318829"/>
    <lineage>
        <taxon>Eukaryota</taxon>
        <taxon>Fungi</taxon>
        <taxon>Dikarya</taxon>
        <taxon>Ascomycota</taxon>
        <taxon>Pezizomycotina</taxon>
        <taxon>Sordariomycetes</taxon>
        <taxon>Sordariomycetidae</taxon>
        <taxon>Magnaporthales</taxon>
        <taxon>Pyriculariaceae</taxon>
        <taxon>Pyricularia</taxon>
    </lineage>
</organism>
<dbReference type="GO" id="GO:0006412">
    <property type="term" value="P:translation"/>
    <property type="evidence" value="ECO:0007669"/>
    <property type="project" value="InterPro"/>
</dbReference>
<feature type="compositionally biased region" description="Basic and acidic residues" evidence="4">
    <location>
        <begin position="158"/>
        <end position="169"/>
    </location>
</feature>
<dbReference type="AlphaFoldDB" id="A0A4V1C686"/>
<dbReference type="PANTHER" id="PTHR10744">
    <property type="entry name" value="40S RIBOSOMAL PROTEIN S11 FAMILY MEMBER"/>
    <property type="match status" value="1"/>
</dbReference>
<dbReference type="Proteomes" id="UP000294847">
    <property type="component" value="Chromosome 3"/>
</dbReference>
<keyword evidence="2" id="KW-0689">Ribosomal protein</keyword>
<evidence type="ECO:0000256" key="1">
    <source>
        <dbReference type="ARBA" id="ARBA00010254"/>
    </source>
</evidence>
<dbReference type="EMBL" id="CP034206">
    <property type="protein sequence ID" value="QBZ59015.1"/>
    <property type="molecule type" value="Genomic_DNA"/>
</dbReference>